<dbReference type="NCBIfam" id="TIGR03899">
    <property type="entry name" value="TIGR03899 family protein"/>
    <property type="match status" value="1"/>
</dbReference>
<dbReference type="EMBL" id="AP027272">
    <property type="protein sequence ID" value="BDX07943.1"/>
    <property type="molecule type" value="Genomic_DNA"/>
</dbReference>
<dbReference type="InterPro" id="IPR021254">
    <property type="entry name" value="DUF2806"/>
</dbReference>
<proteinExistence type="predicted"/>
<sequence>MQLPESDKTAERKSSQAITNRITSWFAQAGVSKKSDGFERDANKKTERRRIISEQRKLQNLENVMEKALEFCPDSDTAENIDPDWFFSFVTMAEDIYSPTMQEIWGKIFAVEVTTPGTFSTRTLRTLKELTQRDAKMFQAAVSLSSRKKGEYSPKIIYGYYQKPSFIRFLHLNKNRQLNLAEFGLPYPDILSLMDAGLIYNSEIESGELSTRSRTEWRLGNHTIHLSPKRSSLFLNYYKFTPTGAELSKLVATEPGHAYLEKLKTFLSVDFDVV</sequence>
<gene>
    <name evidence="1" type="ORF">MACH26_34640</name>
</gene>
<dbReference type="Proteomes" id="UP001333710">
    <property type="component" value="Chromosome"/>
</dbReference>
<organism evidence="1 2">
    <name type="scientific">Planctobacterium marinum</name>
    <dbReference type="NCBI Taxonomy" id="1631968"/>
    <lineage>
        <taxon>Bacteria</taxon>
        <taxon>Pseudomonadati</taxon>
        <taxon>Pseudomonadota</taxon>
        <taxon>Gammaproteobacteria</taxon>
        <taxon>Alteromonadales</taxon>
        <taxon>Alteromonadaceae</taxon>
        <taxon>Planctobacterium</taxon>
    </lineage>
</organism>
<evidence type="ECO:0008006" key="3">
    <source>
        <dbReference type="Google" id="ProtNLM"/>
    </source>
</evidence>
<dbReference type="Pfam" id="PF10987">
    <property type="entry name" value="DUF2806"/>
    <property type="match status" value="1"/>
</dbReference>
<reference evidence="1" key="1">
    <citation type="submission" date="2023-01" db="EMBL/GenBank/DDBJ databases">
        <title>Complete genome sequence of Planctobacterium marinum strain Dej080120_11.</title>
        <authorList>
            <person name="Ueki S."/>
            <person name="Maruyama F."/>
        </authorList>
    </citation>
    <scope>NUCLEOTIDE SEQUENCE</scope>
    <source>
        <strain evidence="1">Dej080120_11</strain>
    </source>
</reference>
<dbReference type="RefSeq" id="WP_338294042.1">
    <property type="nucleotide sequence ID" value="NZ_AP027272.1"/>
</dbReference>
<keyword evidence="2" id="KW-1185">Reference proteome</keyword>
<dbReference type="KEGG" id="pmaw:MACH26_34640"/>
<protein>
    <recommendedName>
        <fullName evidence="3">TIGR03899 family protein</fullName>
    </recommendedName>
</protein>
<evidence type="ECO:0000313" key="1">
    <source>
        <dbReference type="EMBL" id="BDX07943.1"/>
    </source>
</evidence>
<name>A0AA48HJC3_9ALTE</name>
<dbReference type="AlphaFoldDB" id="A0AA48HJC3"/>
<accession>A0AA48HJC3</accession>
<evidence type="ECO:0000313" key="2">
    <source>
        <dbReference type="Proteomes" id="UP001333710"/>
    </source>
</evidence>